<proteinExistence type="predicted"/>
<dbReference type="GO" id="GO:0016740">
    <property type="term" value="F:transferase activity"/>
    <property type="evidence" value="ECO:0007669"/>
    <property type="project" value="UniProtKB-KW"/>
</dbReference>
<dbReference type="SUPFAM" id="SSF53335">
    <property type="entry name" value="S-adenosyl-L-methionine-dependent methyltransferases"/>
    <property type="match status" value="1"/>
</dbReference>
<gene>
    <name evidence="3" type="ORF">A4R35_19560</name>
</gene>
<keyword evidence="1" id="KW-0808">Transferase</keyword>
<evidence type="ECO:0000313" key="3">
    <source>
        <dbReference type="EMBL" id="RAQ97746.1"/>
    </source>
</evidence>
<evidence type="ECO:0000256" key="1">
    <source>
        <dbReference type="ARBA" id="ARBA00022679"/>
    </source>
</evidence>
<evidence type="ECO:0000259" key="2">
    <source>
        <dbReference type="Pfam" id="PF13649"/>
    </source>
</evidence>
<comment type="caution">
    <text evidence="3">The sequence shown here is derived from an EMBL/GenBank/DDBJ whole genome shotgun (WGS) entry which is preliminary data.</text>
</comment>
<dbReference type="Proteomes" id="UP000248706">
    <property type="component" value="Unassembled WGS sequence"/>
</dbReference>
<dbReference type="PANTHER" id="PTHR43861">
    <property type="entry name" value="TRANS-ACONITATE 2-METHYLTRANSFERASE-RELATED"/>
    <property type="match status" value="1"/>
</dbReference>
<dbReference type="AlphaFoldDB" id="A0A328VJ93"/>
<dbReference type="OrthoDB" id="3571292at2"/>
<dbReference type="EMBL" id="MCIF01000002">
    <property type="protein sequence ID" value="RAQ97746.1"/>
    <property type="molecule type" value="Genomic_DNA"/>
</dbReference>
<dbReference type="Pfam" id="PF13649">
    <property type="entry name" value="Methyltransf_25"/>
    <property type="match status" value="1"/>
</dbReference>
<name>A0A328VJ93_9CHLR</name>
<evidence type="ECO:0000313" key="4">
    <source>
        <dbReference type="Proteomes" id="UP000248706"/>
    </source>
</evidence>
<dbReference type="InterPro" id="IPR029063">
    <property type="entry name" value="SAM-dependent_MTases_sf"/>
</dbReference>
<sequence length="357" mass="39397">MSEAAESGEKRHRVLVPVRERALRVGDLIVIDGHRTRRQALAERLQAGGYRLQHTPHFLMAERAKEPRRLLVHFFARQELDADLGACFLEELRPAGWLTTPADLAQLFAGVIGSCSPRDPALAWRRYGENTLQRYRLLLQSAQPQELPRPVSPIAVFSSLYRRVVALIGRERVTAAGTLLDAGCSFGFLPLLLAEASPELREIVGLDLLPDAFLVARQLAAERGWPQVRFVQADLRVAGELAPLGRFDTVVALHVLEHFSPEEGEQVLNNLLAATRRLLVIAVPYEEQPEPVYGHQRVFSPATLEALGKRCLERWGGPGGRYWCEECAGGLLVVERSQDEAEAASAAATPSGATVET</sequence>
<accession>A0A328VJ93</accession>
<dbReference type="RefSeq" id="WP_112432416.1">
    <property type="nucleotide sequence ID" value="NZ_MCIF01000002.1"/>
</dbReference>
<protein>
    <recommendedName>
        <fullName evidence="2">Methyltransferase domain-containing protein</fullName>
    </recommendedName>
</protein>
<feature type="domain" description="Methyltransferase" evidence="2">
    <location>
        <begin position="180"/>
        <end position="275"/>
    </location>
</feature>
<reference evidence="3 4" key="1">
    <citation type="submission" date="2016-08" db="EMBL/GenBank/DDBJ databases">
        <title>Analysis of Carbohydrate Active Enzymes in Thermogemmatispora T81 Reveals Carbohydrate Degradation Ability.</title>
        <authorList>
            <person name="Tomazini A."/>
            <person name="Lal S."/>
            <person name="Stott M."/>
            <person name="Henrissat B."/>
            <person name="Polikarpov I."/>
            <person name="Sparling R."/>
            <person name="Levin D.B."/>
        </authorList>
    </citation>
    <scope>NUCLEOTIDE SEQUENCE [LARGE SCALE GENOMIC DNA]</scope>
    <source>
        <strain evidence="3 4">T81</strain>
    </source>
</reference>
<keyword evidence="4" id="KW-1185">Reference proteome</keyword>
<dbReference type="Gene3D" id="3.40.50.150">
    <property type="entry name" value="Vaccinia Virus protein VP39"/>
    <property type="match status" value="1"/>
</dbReference>
<dbReference type="InterPro" id="IPR041698">
    <property type="entry name" value="Methyltransf_25"/>
</dbReference>
<organism evidence="3 4">
    <name type="scientific">Thermogemmatispora tikiterensis</name>
    <dbReference type="NCBI Taxonomy" id="1825093"/>
    <lineage>
        <taxon>Bacteria</taxon>
        <taxon>Bacillati</taxon>
        <taxon>Chloroflexota</taxon>
        <taxon>Ktedonobacteria</taxon>
        <taxon>Thermogemmatisporales</taxon>
        <taxon>Thermogemmatisporaceae</taxon>
        <taxon>Thermogemmatispora</taxon>
    </lineage>
</organism>
<dbReference type="CDD" id="cd02440">
    <property type="entry name" value="AdoMet_MTases"/>
    <property type="match status" value="1"/>
</dbReference>